<evidence type="ECO:0000256" key="1">
    <source>
        <dbReference type="ARBA" id="ARBA00022679"/>
    </source>
</evidence>
<evidence type="ECO:0000256" key="2">
    <source>
        <dbReference type="ARBA" id="ARBA00022723"/>
    </source>
</evidence>
<accession>A0A1V0SAK1</accession>
<dbReference type="InterPro" id="IPR036940">
    <property type="entry name" value="PI3/4_kinase_cat_sf"/>
</dbReference>
<keyword evidence="2" id="KW-0479">Metal-binding</keyword>
<proteinExistence type="predicted"/>
<organism evidence="8">
    <name type="scientific">Catovirus CTV1</name>
    <dbReference type="NCBI Taxonomy" id="1977631"/>
    <lineage>
        <taxon>Viruses</taxon>
        <taxon>Varidnaviria</taxon>
        <taxon>Bamfordvirae</taxon>
        <taxon>Nucleocytoviricota</taxon>
        <taxon>Megaviricetes</taxon>
        <taxon>Imitervirales</taxon>
        <taxon>Mimiviridae</taxon>
        <taxon>Klosneuvirinae</taxon>
        <taxon>Catovirus</taxon>
    </lineage>
</organism>
<keyword evidence="5" id="KW-0862">Zinc</keyword>
<sequence>MIYLNIIIMASPKTIKNKANMLDTNYSVYIDGQTKSTPPQEDFLQQNMNRIYPKPTREWVDDTIVKQCQSCNYKFGWGFFGKGKHHCRACGGVFCDTCCNIHTLIPTHLIDKPDEQNSYKVWFTNYFRHRQYGNKSLVCVDCNNKINNLLKIEWKIKIGAFLGLKDLFSFLTINREFHNAGIHWLSKFRNIQYHSPDVSYNNWETKILWSLRHNIMSHSNWYLCVIKSVIGDYIKNQNERLDELIKILVNMNIKDKNKKIECWSLMCSRRCSSEFDIIDVMEILQYLCKQENGVNVFWKDQKMRELFTILFNKVRGSTEKYVPQDNIMPLLSVTMRMILDTDKEVNCVYVHEILDIISAKNYNFLIMLTLEYNHLNNTHIKNNGKIKFCDIVKNYIVSRLKPEQKNIIWKTVNVINTLSTNGKNLFQIITKNNNGEIDNNDVYNINGNLPILYPFDTQYHITDIISVKELESNSKPLLVKVKIQKSNNQTSPKIKKKFIIKNDPYLRKENIVSSLISVLQNKLHSQSKKGRLEKFEYVPMYKILMISNQLGIIEYVNDSITLAQISRKGYTLKNYIQELNDKESISVVNERFIISLAISSCLSYILGLGDRHLDNIMINKKGQIFHIDYGYLMENPMTNIFGAPVIRVTSEMIDFVGGTKSKFYSEFKEYVIKIFDILRLYGNVILNYYYILGYEKIINWEDFRKKITNRFLGGLSCKDVEISLIKEIELGSNSLSAYVMDVSHQYGSMFKKLFSN</sequence>
<dbReference type="PANTHER" id="PTHR10048:SF66">
    <property type="entry name" value="PHOSPHATIDYLINOSITOL 3-KINASE"/>
    <property type="match status" value="1"/>
</dbReference>
<dbReference type="InterPro" id="IPR017455">
    <property type="entry name" value="Znf_FYVE-rel"/>
</dbReference>
<dbReference type="SUPFAM" id="SSF57903">
    <property type="entry name" value="FYVE/PHD zinc finger"/>
    <property type="match status" value="1"/>
</dbReference>
<dbReference type="GO" id="GO:0048015">
    <property type="term" value="P:phosphatidylinositol-mediated signaling"/>
    <property type="evidence" value="ECO:0007669"/>
    <property type="project" value="TreeGrafter"/>
</dbReference>
<keyword evidence="4 8" id="KW-0418">Kinase</keyword>
<dbReference type="Gene3D" id="1.10.1070.11">
    <property type="entry name" value="Phosphatidylinositol 3-/4-kinase, catalytic domain"/>
    <property type="match status" value="1"/>
</dbReference>
<feature type="domain" description="PI3K/PI4K catalytic" evidence="7">
    <location>
        <begin position="463"/>
        <end position="740"/>
    </location>
</feature>
<dbReference type="GO" id="GO:0034271">
    <property type="term" value="C:phosphatidylinositol 3-kinase complex, class III, type I"/>
    <property type="evidence" value="ECO:0007669"/>
    <property type="project" value="TreeGrafter"/>
</dbReference>
<evidence type="ECO:0000259" key="6">
    <source>
        <dbReference type="PROSITE" id="PS50178"/>
    </source>
</evidence>
<dbReference type="InterPro" id="IPR000306">
    <property type="entry name" value="Znf_FYVE"/>
</dbReference>
<feature type="domain" description="FYVE-type" evidence="6">
    <location>
        <begin position="62"/>
        <end position="147"/>
    </location>
</feature>
<evidence type="ECO:0000313" key="8">
    <source>
        <dbReference type="EMBL" id="ARF08750.1"/>
    </source>
</evidence>
<dbReference type="GO" id="GO:0006897">
    <property type="term" value="P:endocytosis"/>
    <property type="evidence" value="ECO:0007669"/>
    <property type="project" value="TreeGrafter"/>
</dbReference>
<dbReference type="EMBL" id="KY684083">
    <property type="protein sequence ID" value="ARF08750.1"/>
    <property type="molecule type" value="Genomic_DNA"/>
</dbReference>
<gene>
    <name evidence="8" type="ORF">Catovirus_1_800</name>
</gene>
<dbReference type="GO" id="GO:0008270">
    <property type="term" value="F:zinc ion binding"/>
    <property type="evidence" value="ECO:0007669"/>
    <property type="project" value="UniProtKB-KW"/>
</dbReference>
<dbReference type="Gene3D" id="3.30.40.10">
    <property type="entry name" value="Zinc/RING finger domain, C3HC4 (zinc finger)"/>
    <property type="match status" value="1"/>
</dbReference>
<evidence type="ECO:0000259" key="7">
    <source>
        <dbReference type="PROSITE" id="PS50290"/>
    </source>
</evidence>
<keyword evidence="3" id="KW-0863">Zinc-finger</keyword>
<dbReference type="PROSITE" id="PS50178">
    <property type="entry name" value="ZF_FYVE"/>
    <property type="match status" value="1"/>
</dbReference>
<dbReference type="Pfam" id="PF01363">
    <property type="entry name" value="FYVE"/>
    <property type="match status" value="1"/>
</dbReference>
<reference evidence="8" key="1">
    <citation type="journal article" date="2017" name="Science">
        <title>Giant viruses with an expanded complement of translation system components.</title>
        <authorList>
            <person name="Schulz F."/>
            <person name="Yutin N."/>
            <person name="Ivanova N.N."/>
            <person name="Ortega D.R."/>
            <person name="Lee T.K."/>
            <person name="Vierheilig J."/>
            <person name="Daims H."/>
            <person name="Horn M."/>
            <person name="Wagner M."/>
            <person name="Jensen G.J."/>
            <person name="Kyrpides N.C."/>
            <person name="Koonin E.V."/>
            <person name="Woyke T."/>
        </authorList>
    </citation>
    <scope>NUCLEOTIDE SEQUENCE</scope>
    <source>
        <strain evidence="8">CTV1</strain>
    </source>
</reference>
<dbReference type="PANTHER" id="PTHR10048">
    <property type="entry name" value="PHOSPHATIDYLINOSITOL KINASE"/>
    <property type="match status" value="1"/>
</dbReference>
<evidence type="ECO:0000256" key="4">
    <source>
        <dbReference type="ARBA" id="ARBA00022777"/>
    </source>
</evidence>
<dbReference type="PROSITE" id="PS50290">
    <property type="entry name" value="PI3_4_KINASE_3"/>
    <property type="match status" value="1"/>
</dbReference>
<dbReference type="InterPro" id="IPR011009">
    <property type="entry name" value="Kinase-like_dom_sf"/>
</dbReference>
<dbReference type="InterPro" id="IPR000403">
    <property type="entry name" value="PI3/4_kinase_cat_dom"/>
</dbReference>
<dbReference type="SMART" id="SM00064">
    <property type="entry name" value="FYVE"/>
    <property type="match status" value="1"/>
</dbReference>
<dbReference type="InterPro" id="IPR015433">
    <property type="entry name" value="PI3/4_kinase"/>
</dbReference>
<keyword evidence="1" id="KW-0808">Transferase</keyword>
<dbReference type="GO" id="GO:0016303">
    <property type="term" value="F:1-phosphatidylinositol-3-kinase activity"/>
    <property type="evidence" value="ECO:0007669"/>
    <property type="project" value="TreeGrafter"/>
</dbReference>
<protein>
    <submittedName>
        <fullName evidence="8">Phosphoinositide 3-kinase</fullName>
    </submittedName>
</protein>
<dbReference type="Pfam" id="PF00454">
    <property type="entry name" value="PI3_PI4_kinase"/>
    <property type="match status" value="1"/>
</dbReference>
<dbReference type="SUPFAM" id="SSF56112">
    <property type="entry name" value="Protein kinase-like (PK-like)"/>
    <property type="match status" value="1"/>
</dbReference>
<dbReference type="GO" id="GO:0034272">
    <property type="term" value="C:phosphatidylinositol 3-kinase complex, class III, type II"/>
    <property type="evidence" value="ECO:0007669"/>
    <property type="project" value="TreeGrafter"/>
</dbReference>
<evidence type="ECO:0000256" key="5">
    <source>
        <dbReference type="ARBA" id="ARBA00022833"/>
    </source>
</evidence>
<dbReference type="InterPro" id="IPR013083">
    <property type="entry name" value="Znf_RING/FYVE/PHD"/>
</dbReference>
<dbReference type="Gene3D" id="3.30.1010.10">
    <property type="entry name" value="Phosphatidylinositol 3-kinase Catalytic Subunit, Chain A, domain 4"/>
    <property type="match status" value="1"/>
</dbReference>
<name>A0A1V0SAK1_9VIRU</name>
<dbReference type="InterPro" id="IPR011011">
    <property type="entry name" value="Znf_FYVE_PHD"/>
</dbReference>
<evidence type="ECO:0000256" key="3">
    <source>
        <dbReference type="ARBA" id="ARBA00022771"/>
    </source>
</evidence>
<dbReference type="SMART" id="SM00146">
    <property type="entry name" value="PI3Kc"/>
    <property type="match status" value="1"/>
</dbReference>